<dbReference type="EMBL" id="CP044205">
    <property type="protein sequence ID" value="QFY44302.1"/>
    <property type="molecule type" value="Genomic_DNA"/>
</dbReference>
<name>A0A5Q0BMD2_9GAMM</name>
<sequence>MSQVREKFATQVNREILAAVRALAEQEGRQLQALVDEALADLLEKRKQARPRPDVMAAYLESHAKYSDLYQKLAQ</sequence>
<dbReference type="Proteomes" id="UP000325755">
    <property type="component" value="Chromosome"/>
</dbReference>
<reference evidence="1 2" key="1">
    <citation type="submission" date="2019-09" db="EMBL/GenBank/DDBJ databases">
        <title>Ecophysiology of the spiral-shaped methanotroph Methylospira mobilis as revealed by the complete genome sequence.</title>
        <authorList>
            <person name="Oshkin I.Y."/>
            <person name="Dedysh S.N."/>
            <person name="Miroshnikov K."/>
            <person name="Danilova O.V."/>
            <person name="Hakobyan A."/>
            <person name="Liesack W."/>
        </authorList>
    </citation>
    <scope>NUCLEOTIDE SEQUENCE [LARGE SCALE GENOMIC DNA]</scope>
    <source>
        <strain evidence="1 2">Shm1</strain>
    </source>
</reference>
<protein>
    <submittedName>
        <fullName evidence="1">N-acetyltransferase</fullName>
    </submittedName>
</protein>
<keyword evidence="2" id="KW-1185">Reference proteome</keyword>
<dbReference type="GO" id="GO:0016740">
    <property type="term" value="F:transferase activity"/>
    <property type="evidence" value="ECO:0007669"/>
    <property type="project" value="UniProtKB-KW"/>
</dbReference>
<evidence type="ECO:0000313" key="2">
    <source>
        <dbReference type="Proteomes" id="UP000325755"/>
    </source>
</evidence>
<proteinExistence type="predicted"/>
<keyword evidence="1" id="KW-0808">Transferase</keyword>
<dbReference type="OrthoDB" id="7064922at2"/>
<dbReference type="AlphaFoldDB" id="A0A5Q0BMD2"/>
<dbReference type="KEGG" id="mmob:F6R98_18075"/>
<dbReference type="InParanoid" id="A0A5Q0BMD2"/>
<organism evidence="1 2">
    <name type="scientific">Candidatus Methylospira mobilis</name>
    <dbReference type="NCBI Taxonomy" id="1808979"/>
    <lineage>
        <taxon>Bacteria</taxon>
        <taxon>Pseudomonadati</taxon>
        <taxon>Pseudomonadota</taxon>
        <taxon>Gammaproteobacteria</taxon>
        <taxon>Methylococcales</taxon>
        <taxon>Methylococcaceae</taxon>
        <taxon>Candidatus Methylospira</taxon>
    </lineage>
</organism>
<evidence type="ECO:0000313" key="1">
    <source>
        <dbReference type="EMBL" id="QFY44302.1"/>
    </source>
</evidence>
<dbReference type="RefSeq" id="WP_153250269.1">
    <property type="nucleotide sequence ID" value="NZ_CP044205.1"/>
</dbReference>
<gene>
    <name evidence="1" type="ORF">F6R98_18075</name>
</gene>
<accession>A0A5Q0BMD2</accession>